<dbReference type="Pfam" id="PF13469">
    <property type="entry name" value="Sulfotransfer_3"/>
    <property type="match status" value="1"/>
</dbReference>
<evidence type="ECO:0000313" key="1">
    <source>
        <dbReference type="EMBL" id="TVO64307.1"/>
    </source>
</evidence>
<dbReference type="Gene3D" id="3.40.50.300">
    <property type="entry name" value="P-loop containing nucleotide triphosphate hydrolases"/>
    <property type="match status" value="1"/>
</dbReference>
<name>A0A557RGL7_9GAMM</name>
<proteinExistence type="predicted"/>
<sequence length="371" mass="41612">MRLMPPSSPYSRQPPCCTSFSGGGGMGDYSPADRLLHRWALSSQGVRRLSLDIERALMKPDDEPNRSVCVTGLARAGTTALMRGLYGSGDFASLTYTDMPFVLAPNLWGRLSRFNQRNRHRRQRAHGDGVEVDFDSPEAFEEVFWQLELGDYRGVPAALTPQTVSPAAVGSFRTYQQLVCQRHGATRYLAKNNNQVLRLASLAPQTPETTYLVVFRDPLEQAFSLLNQHRRFANADPFTRQYMQWLGHFEFGATHRPMQLSDPSVNEAHEALANPDSVNYWLGQWVNVYTYLHELSRQNLGNIWLVAYEGLCDDPHTWPLVCDLVGIPPSKSAFRRGKGGSGEPPQDTRLLEHARSLYASLSARSVGRLSV</sequence>
<protein>
    <submittedName>
        <fullName evidence="1">Sulfotransferase family protein</fullName>
    </submittedName>
</protein>
<dbReference type="EMBL" id="VMKP01000003">
    <property type="protein sequence ID" value="TVO64307.1"/>
    <property type="molecule type" value="Genomic_DNA"/>
</dbReference>
<dbReference type="InterPro" id="IPR027417">
    <property type="entry name" value="P-loop_NTPase"/>
</dbReference>
<dbReference type="SUPFAM" id="SSF52540">
    <property type="entry name" value="P-loop containing nucleoside triphosphate hydrolases"/>
    <property type="match status" value="1"/>
</dbReference>
<accession>A0A557RGL7</accession>
<dbReference type="AlphaFoldDB" id="A0A557RGL7"/>
<keyword evidence="1" id="KW-0808">Transferase</keyword>
<evidence type="ECO:0000313" key="2">
    <source>
        <dbReference type="Proteomes" id="UP000316688"/>
    </source>
</evidence>
<keyword evidence="2" id="KW-1185">Reference proteome</keyword>
<gene>
    <name evidence="1" type="ORF">FPL11_06465</name>
</gene>
<dbReference type="Proteomes" id="UP000316688">
    <property type="component" value="Unassembled WGS sequence"/>
</dbReference>
<reference evidence="1 2" key="1">
    <citation type="submission" date="2019-07" db="EMBL/GenBank/DDBJ databases">
        <title>Reclasification of Spiribacter aquaticus.</title>
        <authorList>
            <person name="Leon M.J."/>
            <person name="Sanchez-Porro C."/>
            <person name="Ventosa A."/>
        </authorList>
    </citation>
    <scope>NUCLEOTIDE SEQUENCE [LARGE SCALE GENOMIC DNA]</scope>
    <source>
        <strain evidence="1 2">SP30</strain>
    </source>
</reference>
<dbReference type="GO" id="GO:0016740">
    <property type="term" value="F:transferase activity"/>
    <property type="evidence" value="ECO:0007669"/>
    <property type="project" value="UniProtKB-KW"/>
</dbReference>
<organism evidence="1 2">
    <name type="scientific">Spiribacter aquaticus</name>
    <dbReference type="NCBI Taxonomy" id="1935996"/>
    <lineage>
        <taxon>Bacteria</taxon>
        <taxon>Pseudomonadati</taxon>
        <taxon>Pseudomonadota</taxon>
        <taxon>Gammaproteobacteria</taxon>
        <taxon>Chromatiales</taxon>
        <taxon>Ectothiorhodospiraceae</taxon>
        <taxon>Spiribacter</taxon>
    </lineage>
</organism>
<comment type="caution">
    <text evidence="1">The sequence shown here is derived from an EMBL/GenBank/DDBJ whole genome shotgun (WGS) entry which is preliminary data.</text>
</comment>